<organism evidence="1">
    <name type="scientific">Rhizophora mucronata</name>
    <name type="common">Asiatic mangrove</name>
    <dbReference type="NCBI Taxonomy" id="61149"/>
    <lineage>
        <taxon>Eukaryota</taxon>
        <taxon>Viridiplantae</taxon>
        <taxon>Streptophyta</taxon>
        <taxon>Embryophyta</taxon>
        <taxon>Tracheophyta</taxon>
        <taxon>Spermatophyta</taxon>
        <taxon>Magnoliopsida</taxon>
        <taxon>eudicotyledons</taxon>
        <taxon>Gunneridae</taxon>
        <taxon>Pentapetalae</taxon>
        <taxon>rosids</taxon>
        <taxon>fabids</taxon>
        <taxon>Malpighiales</taxon>
        <taxon>Rhizophoraceae</taxon>
        <taxon>Rhizophora</taxon>
    </lineage>
</organism>
<sequence length="44" mass="5014">MVEESQGVVLPSATHSKTEIQFMSDETTQSCCTYKFWICLYSGF</sequence>
<dbReference type="EMBL" id="GGEC01082495">
    <property type="protein sequence ID" value="MBX62979.1"/>
    <property type="molecule type" value="Transcribed_RNA"/>
</dbReference>
<dbReference type="AlphaFoldDB" id="A0A2P2Q7V7"/>
<name>A0A2P2Q7V7_RHIMU</name>
<proteinExistence type="predicted"/>
<protein>
    <submittedName>
        <fullName evidence="1">Uncharacterized protein</fullName>
    </submittedName>
</protein>
<accession>A0A2P2Q7V7</accession>
<evidence type="ECO:0000313" key="1">
    <source>
        <dbReference type="EMBL" id="MBX62979.1"/>
    </source>
</evidence>
<reference evidence="1" key="1">
    <citation type="submission" date="2018-02" db="EMBL/GenBank/DDBJ databases">
        <title>Rhizophora mucronata_Transcriptome.</title>
        <authorList>
            <person name="Meera S.P."/>
            <person name="Sreeshan A."/>
            <person name="Augustine A."/>
        </authorList>
    </citation>
    <scope>NUCLEOTIDE SEQUENCE</scope>
    <source>
        <tissue evidence="1">Leaf</tissue>
    </source>
</reference>